<dbReference type="eggNOG" id="COG1653">
    <property type="taxonomic scope" value="Bacteria"/>
</dbReference>
<dbReference type="Gene3D" id="3.40.190.10">
    <property type="entry name" value="Periplasmic binding protein-like II"/>
    <property type="match status" value="2"/>
</dbReference>
<dbReference type="PANTHER" id="PTHR43649:SF14">
    <property type="entry name" value="BLR3389 PROTEIN"/>
    <property type="match status" value="1"/>
</dbReference>
<evidence type="ECO:0000313" key="1">
    <source>
        <dbReference type="EMBL" id="ADG77634.1"/>
    </source>
</evidence>
<reference evidence="2" key="1">
    <citation type="submission" date="2010-03" db="EMBL/GenBank/DDBJ databases">
        <title>The complete chromosome of Tsukamurella paurometabola DSM 20162.</title>
        <authorList>
            <consortium name="US DOE Joint Genome Institute (JGI-PGF)"/>
            <person name="Lucas S."/>
            <person name="Copeland A."/>
            <person name="Lapidus A."/>
            <person name="Glavina del Rio T."/>
            <person name="Dalin E."/>
            <person name="Tice H."/>
            <person name="Bruce D."/>
            <person name="Goodwin L."/>
            <person name="Pitluck S."/>
            <person name="Kyrpides N."/>
            <person name="Mavromatis K."/>
            <person name="Ivanova N."/>
            <person name="Mikhailova N."/>
            <person name="Munk A.C."/>
            <person name="Brettin T."/>
            <person name="Detter J.C."/>
            <person name="Tapia R."/>
            <person name="Han C."/>
            <person name="Larimer F."/>
            <person name="Land M."/>
            <person name="Hauser L."/>
            <person name="Markowitz V."/>
            <person name="Cheng J.-F."/>
            <person name="Hugenholtz P."/>
            <person name="Woyke T."/>
            <person name="Wu D."/>
            <person name="Jando M."/>
            <person name="Brambilla E."/>
            <person name="Klenk H.-P."/>
            <person name="Eisen J.A."/>
        </authorList>
    </citation>
    <scope>NUCLEOTIDE SEQUENCE [LARGE SCALE GENOMIC DNA]</scope>
    <source>
        <strain evidence="2">ATCC 8368 / DSM 20162 / CCUG 35730 / CIP 100753 / JCM 10117 / KCTC 9821 / NBRC 16120 / NCIMB 702349 / NCTC 13040</strain>
    </source>
</reference>
<dbReference type="HOGENOM" id="CLU_031285_12_4_11"/>
<dbReference type="EMBL" id="CP001966">
    <property type="protein sequence ID" value="ADG77634.1"/>
    <property type="molecule type" value="Genomic_DNA"/>
</dbReference>
<protein>
    <submittedName>
        <fullName evidence="1">Extracellular solute-binding protein family 1</fullName>
    </submittedName>
</protein>
<accession>D5UV44</accession>
<sequence length="427" mass="46950">METTGAAGLSRRSVLKGALAASTLAALAPTLASCGRSDSPRPLHLGSRNSDSKAKAGMAALVGAFTERTSIPVSVNVVDTVSFQENLNNYLQGAPDDVFTWMSGYRMRYIANKKLVSPLDAVWPAIDRGFDSSFKGAATDNGHAYLVPLTYYPWAIYYRKSVWQRYGYQPPRTHADFIDLCKRMKADGIVPLGFAARQGWTTFGMFDYLNLRINGPDFHRSLLAGEISWTDNRVYATFDAWREFLPFQQEQPLGRTIAEAHTALLNRKVGMMVTGLFVSEQFPAGPDLDDLDFCPFPEFDSAIGAGAVEAPLDGLMMSANPRNREAATQFLEYAASAEAGIKYSSGLAMSIPAHKDISLADYSPLIQKAAALVKNSNSITQFLDRDTRPDFSSIVIIPSLQQFIRAPQDLRSVLASIEKQKKAVFDR</sequence>
<dbReference type="Proteomes" id="UP000001213">
    <property type="component" value="Chromosome"/>
</dbReference>
<gene>
    <name evidence="1" type="ordered locus">Tpau_1001</name>
</gene>
<dbReference type="InterPro" id="IPR050490">
    <property type="entry name" value="Bact_solute-bd_prot1"/>
</dbReference>
<dbReference type="InterPro" id="IPR006311">
    <property type="entry name" value="TAT_signal"/>
</dbReference>
<keyword evidence="2" id="KW-1185">Reference proteome</keyword>
<dbReference type="RefSeq" id="WP_013125674.1">
    <property type="nucleotide sequence ID" value="NC_014158.1"/>
</dbReference>
<dbReference type="KEGG" id="tpr:Tpau_1001"/>
<dbReference type="STRING" id="521096.Tpau_1001"/>
<dbReference type="InterPro" id="IPR006059">
    <property type="entry name" value="SBP"/>
</dbReference>
<name>D5UV44_TSUPD</name>
<dbReference type="AlphaFoldDB" id="D5UV44"/>
<proteinExistence type="predicted"/>
<dbReference type="PROSITE" id="PS51318">
    <property type="entry name" value="TAT"/>
    <property type="match status" value="1"/>
</dbReference>
<reference evidence="1 2" key="2">
    <citation type="journal article" date="2011" name="Stand. Genomic Sci.">
        <title>Complete genome sequence of Tsukamurella paurometabola type strain (no. 33).</title>
        <authorList>
            <person name="Munk A.C."/>
            <person name="Lapidus A."/>
            <person name="Lucas S."/>
            <person name="Nolan M."/>
            <person name="Tice H."/>
            <person name="Cheng J.F."/>
            <person name="Del Rio T.G."/>
            <person name="Goodwin L."/>
            <person name="Pitluck S."/>
            <person name="Liolios K."/>
            <person name="Huntemann M."/>
            <person name="Ivanova N."/>
            <person name="Mavromatis K."/>
            <person name="Mikhailova N."/>
            <person name="Pati A."/>
            <person name="Chen A."/>
            <person name="Palaniappan K."/>
            <person name="Tapia R."/>
            <person name="Han C."/>
            <person name="Land M."/>
            <person name="Hauser L."/>
            <person name="Chang Y.J."/>
            <person name="Jeffries C.D."/>
            <person name="Brettin T."/>
            <person name="Yasawong M."/>
            <person name="Brambilla E.M."/>
            <person name="Rohde M."/>
            <person name="Sikorski J."/>
            <person name="Goker M."/>
            <person name="Detter J.C."/>
            <person name="Woyke T."/>
            <person name="Bristow J."/>
            <person name="Eisen J.A."/>
            <person name="Markowitz V."/>
            <person name="Hugenholtz P."/>
            <person name="Kyrpides N.C."/>
            <person name="Klenk H.P."/>
        </authorList>
    </citation>
    <scope>NUCLEOTIDE SEQUENCE [LARGE SCALE GENOMIC DNA]</scope>
    <source>
        <strain evidence="2">ATCC 8368 / DSM 20162 / CCUG 35730 / CIP 100753 / JCM 10117 / KCTC 9821 / NBRC 16120 / NCIMB 702349 / NCTC 13040</strain>
    </source>
</reference>
<dbReference type="Pfam" id="PF01547">
    <property type="entry name" value="SBP_bac_1"/>
    <property type="match status" value="1"/>
</dbReference>
<dbReference type="SUPFAM" id="SSF53850">
    <property type="entry name" value="Periplasmic binding protein-like II"/>
    <property type="match status" value="1"/>
</dbReference>
<organism evidence="1 2">
    <name type="scientific">Tsukamurella paurometabola (strain ATCC 8368 / DSM 20162 / CCUG 35730 / CIP 100753 / JCM 10117 / KCTC 9821 / NBRC 16120 / NCIMB 702349 / NCTC 13040)</name>
    <name type="common">Corynebacterium paurometabolum</name>
    <dbReference type="NCBI Taxonomy" id="521096"/>
    <lineage>
        <taxon>Bacteria</taxon>
        <taxon>Bacillati</taxon>
        <taxon>Actinomycetota</taxon>
        <taxon>Actinomycetes</taxon>
        <taxon>Mycobacteriales</taxon>
        <taxon>Tsukamurellaceae</taxon>
        <taxon>Tsukamurella</taxon>
    </lineage>
</organism>
<evidence type="ECO:0000313" key="2">
    <source>
        <dbReference type="Proteomes" id="UP000001213"/>
    </source>
</evidence>
<dbReference type="PANTHER" id="PTHR43649">
    <property type="entry name" value="ARABINOSE-BINDING PROTEIN-RELATED"/>
    <property type="match status" value="1"/>
</dbReference>